<dbReference type="PANTHER" id="PTHR15629:SF2">
    <property type="entry name" value="SH3 DOMAIN-CONTAINING YSC84-LIKE PROTEIN 1"/>
    <property type="match status" value="1"/>
</dbReference>
<protein>
    <recommendedName>
        <fullName evidence="1">Ysc84 actin-binding domain-containing protein</fullName>
    </recommendedName>
</protein>
<name>A0A6U3VSF2_9STRA</name>
<dbReference type="InterPro" id="IPR007461">
    <property type="entry name" value="Ysc84_actin-binding"/>
</dbReference>
<dbReference type="AlphaFoldDB" id="A0A6U3VSF2"/>
<dbReference type="Pfam" id="PF04366">
    <property type="entry name" value="Ysc84"/>
    <property type="match status" value="1"/>
</dbReference>
<dbReference type="CDD" id="cd11524">
    <property type="entry name" value="SYLF"/>
    <property type="match status" value="1"/>
</dbReference>
<dbReference type="PANTHER" id="PTHR15629">
    <property type="entry name" value="SH3YL1 PROTEIN"/>
    <property type="match status" value="1"/>
</dbReference>
<dbReference type="EMBL" id="HBNS01022820">
    <property type="protein sequence ID" value="CAE4613215.1"/>
    <property type="molecule type" value="Transcribed_RNA"/>
</dbReference>
<dbReference type="InterPro" id="IPR051702">
    <property type="entry name" value="SH3_domain_YSC84-like"/>
</dbReference>
<evidence type="ECO:0000313" key="2">
    <source>
        <dbReference type="EMBL" id="CAE4613215.1"/>
    </source>
</evidence>
<accession>A0A6U3VSF2</accession>
<proteinExistence type="predicted"/>
<evidence type="ECO:0000259" key="1">
    <source>
        <dbReference type="Pfam" id="PF04366"/>
    </source>
</evidence>
<organism evidence="2">
    <name type="scientific">Ditylum brightwellii</name>
    <dbReference type="NCBI Taxonomy" id="49249"/>
    <lineage>
        <taxon>Eukaryota</taxon>
        <taxon>Sar</taxon>
        <taxon>Stramenopiles</taxon>
        <taxon>Ochrophyta</taxon>
        <taxon>Bacillariophyta</taxon>
        <taxon>Mediophyceae</taxon>
        <taxon>Lithodesmiophycidae</taxon>
        <taxon>Lithodesmiales</taxon>
        <taxon>Lithodesmiaceae</taxon>
        <taxon>Ditylum</taxon>
    </lineage>
</organism>
<dbReference type="GO" id="GO:0035091">
    <property type="term" value="F:phosphatidylinositol binding"/>
    <property type="evidence" value="ECO:0007669"/>
    <property type="project" value="TreeGrafter"/>
</dbReference>
<feature type="domain" description="Ysc84 actin-binding" evidence="1">
    <location>
        <begin position="75"/>
        <end position="197"/>
    </location>
</feature>
<sequence>MENLISSAIRICDLAGNQKGRTIPSNLFEICSGVAFLHTSELALLAMAHTGKGLIVRRNLETKKWSPPCAISAGGAGFGFAVGAGATDYILIFVDDSAIRHLSDKRDVTLGSNFGVKAGPIQGKDHARLDSAGLIYSYGMNKGVFAGLGMEGGVIRVKDKKNEEFYKSGTSAHDILFKEGSVDLPQESSIHYLYERIDSMFQRSSEYDIGEHSLT</sequence>
<reference evidence="2" key="1">
    <citation type="submission" date="2021-01" db="EMBL/GenBank/DDBJ databases">
        <authorList>
            <person name="Corre E."/>
            <person name="Pelletier E."/>
            <person name="Niang G."/>
            <person name="Scheremetjew M."/>
            <person name="Finn R."/>
            <person name="Kale V."/>
            <person name="Holt S."/>
            <person name="Cochrane G."/>
            <person name="Meng A."/>
            <person name="Brown T."/>
            <person name="Cohen L."/>
        </authorList>
    </citation>
    <scope>NUCLEOTIDE SEQUENCE</scope>
    <source>
        <strain evidence="2">GSO104</strain>
    </source>
</reference>
<gene>
    <name evidence="2" type="ORF">DBRI00130_LOCUS18026</name>
</gene>